<protein>
    <submittedName>
        <fullName evidence="1">Uncharacterized protein</fullName>
    </submittedName>
</protein>
<name>A0A0D2HK81_9BACT</name>
<accession>A0A0D2HK81</accession>
<gene>
    <name evidence="1" type="ORF">X474_27415</name>
</gene>
<dbReference type="InParanoid" id="A0A0D2HK81"/>
<dbReference type="AlphaFoldDB" id="A0A0D2HK81"/>
<evidence type="ECO:0000313" key="2">
    <source>
        <dbReference type="Proteomes" id="UP000032233"/>
    </source>
</evidence>
<reference evidence="1 2" key="1">
    <citation type="submission" date="2013-11" db="EMBL/GenBank/DDBJ databases">
        <title>Metagenomic analysis of a methanogenic consortium involved in long chain n-alkane degradation.</title>
        <authorList>
            <person name="Davidova I.A."/>
            <person name="Callaghan A.V."/>
            <person name="Wawrik B."/>
            <person name="Pruitt S."/>
            <person name="Marks C."/>
            <person name="Duncan K.E."/>
            <person name="Suflita J.M."/>
        </authorList>
    </citation>
    <scope>NUCLEOTIDE SEQUENCE [LARGE SCALE GENOMIC DNA]</scope>
    <source>
        <strain evidence="1 2">SPR</strain>
    </source>
</reference>
<organism evidence="1 2">
    <name type="scientific">Dethiosulfatarculus sandiegensis</name>
    <dbReference type="NCBI Taxonomy" id="1429043"/>
    <lineage>
        <taxon>Bacteria</taxon>
        <taxon>Pseudomonadati</taxon>
        <taxon>Thermodesulfobacteriota</taxon>
        <taxon>Desulfarculia</taxon>
        <taxon>Desulfarculales</taxon>
        <taxon>Desulfarculaceae</taxon>
        <taxon>Dethiosulfatarculus</taxon>
    </lineage>
</organism>
<dbReference type="Proteomes" id="UP000032233">
    <property type="component" value="Unassembled WGS sequence"/>
</dbReference>
<comment type="caution">
    <text evidence="1">The sequence shown here is derived from an EMBL/GenBank/DDBJ whole genome shotgun (WGS) entry which is preliminary data.</text>
</comment>
<evidence type="ECO:0000313" key="1">
    <source>
        <dbReference type="EMBL" id="KIX11033.1"/>
    </source>
</evidence>
<sequence length="29" mass="3266">MVFPPVGNRGAIQADNRFKPLAVKKRQIN</sequence>
<keyword evidence="2" id="KW-1185">Reference proteome</keyword>
<dbReference type="STRING" id="1429043.X474_27415"/>
<dbReference type="EMBL" id="AZAC01000078">
    <property type="protein sequence ID" value="KIX11033.1"/>
    <property type="molecule type" value="Genomic_DNA"/>
</dbReference>
<proteinExistence type="predicted"/>